<comment type="caution">
    <text evidence="1">The sequence shown here is derived from an EMBL/GenBank/DDBJ whole genome shotgun (WGS) entry which is preliminary data.</text>
</comment>
<dbReference type="Proteomes" id="UP000020773">
    <property type="component" value="Unassembled WGS sequence"/>
</dbReference>
<evidence type="ECO:0000313" key="1">
    <source>
        <dbReference type="EMBL" id="EXY92767.1"/>
    </source>
</evidence>
<gene>
    <name evidence="1" type="ORF">M125_0477</name>
</gene>
<sequence>MKVDISTIVMLLTEEDLLEKCAISNFEFCIENILRYIENRDLFNPDFFLFQLEKQTVKLLNCIESDLIDQSSAIRLRGLLQEDFSEASVILLLDILENMNYKNRKRPIIVKKIR</sequence>
<accession>A0A015UDA7</accession>
<reference evidence="1 2" key="1">
    <citation type="submission" date="2014-02" db="EMBL/GenBank/DDBJ databases">
        <authorList>
            <person name="Sears C."/>
            <person name="Carroll K."/>
            <person name="Sack B.R."/>
            <person name="Qadri F."/>
            <person name="Myers L.L."/>
            <person name="Chung G.-T."/>
            <person name="Escheverria P."/>
            <person name="Fraser C.M."/>
            <person name="Sadzewicz L."/>
            <person name="Shefchek K.A."/>
            <person name="Tallon L."/>
            <person name="Das S.P."/>
            <person name="Daugherty S."/>
            <person name="Mongodin E.F."/>
        </authorList>
    </citation>
    <scope>NUCLEOTIDE SEQUENCE [LARGE SCALE GENOMIC DNA]</scope>
    <source>
        <strain evidence="2">3998T(B)3</strain>
    </source>
</reference>
<dbReference type="PATRIC" id="fig|1339316.3.peg.472"/>
<dbReference type="RefSeq" id="WP_032569533.1">
    <property type="nucleotide sequence ID" value="NZ_JGDB01000012.1"/>
</dbReference>
<protein>
    <submittedName>
        <fullName evidence="1">Uncharacterized protein</fullName>
    </submittedName>
</protein>
<evidence type="ECO:0000313" key="2">
    <source>
        <dbReference type="Proteomes" id="UP000020773"/>
    </source>
</evidence>
<organism evidence="1 2">
    <name type="scientific">Bacteroides fragilis str. 3998T(B)3</name>
    <dbReference type="NCBI Taxonomy" id="1339316"/>
    <lineage>
        <taxon>Bacteria</taxon>
        <taxon>Pseudomonadati</taxon>
        <taxon>Bacteroidota</taxon>
        <taxon>Bacteroidia</taxon>
        <taxon>Bacteroidales</taxon>
        <taxon>Bacteroidaceae</taxon>
        <taxon>Bacteroides</taxon>
    </lineage>
</organism>
<dbReference type="AlphaFoldDB" id="A0A015UDA7"/>
<dbReference type="EMBL" id="JGDB01000012">
    <property type="protein sequence ID" value="EXY92767.1"/>
    <property type="molecule type" value="Genomic_DNA"/>
</dbReference>
<name>A0A015UDA7_BACFG</name>
<proteinExistence type="predicted"/>